<dbReference type="Gene3D" id="3.40.50.1820">
    <property type="entry name" value="alpha/beta hydrolase"/>
    <property type="match status" value="1"/>
</dbReference>
<dbReference type="PANTHER" id="PTHR43056">
    <property type="entry name" value="PEPTIDASE S9 PROLYL OLIGOPEPTIDASE"/>
    <property type="match status" value="1"/>
</dbReference>
<dbReference type="Pfam" id="PF08530">
    <property type="entry name" value="PepX_C"/>
    <property type="match status" value="1"/>
</dbReference>
<proteinExistence type="predicted"/>
<accession>A0A916QGB3</accession>
<dbReference type="Pfam" id="PF02129">
    <property type="entry name" value="Peptidase_S15"/>
    <property type="match status" value="1"/>
</dbReference>
<keyword evidence="1" id="KW-0378">Hydrolase</keyword>
<dbReference type="SUPFAM" id="SSF53474">
    <property type="entry name" value="alpha/beta-Hydrolases"/>
    <property type="match status" value="1"/>
</dbReference>
<dbReference type="InterPro" id="IPR029058">
    <property type="entry name" value="AB_hydrolase_fold"/>
</dbReference>
<dbReference type="PANTHER" id="PTHR43056:SF10">
    <property type="entry name" value="COCE_NOND FAMILY, PUTATIVE (AFU_ORTHOLOGUE AFUA_7G00600)-RELATED"/>
    <property type="match status" value="1"/>
</dbReference>
<reference evidence="3" key="1">
    <citation type="submission" date="2020-08" db="EMBL/GenBank/DDBJ databases">
        <title>Taxonomic study for Lactobacillus species isolated from hardwood bark.</title>
        <authorList>
            <person name="Tohno M."/>
            <person name="Tanizawa Y."/>
        </authorList>
    </citation>
    <scope>NUCLEOTIDE SEQUENCE</scope>
    <source>
        <strain evidence="3">B40</strain>
    </source>
</reference>
<dbReference type="SMART" id="SM00939">
    <property type="entry name" value="PepX_C"/>
    <property type="match status" value="1"/>
</dbReference>
<name>A0A916QGB3_9LACO</name>
<evidence type="ECO:0000313" key="4">
    <source>
        <dbReference type="Proteomes" id="UP000677218"/>
    </source>
</evidence>
<dbReference type="InterPro" id="IPR050585">
    <property type="entry name" value="Xaa-Pro_dipeptidyl-ppase/CocE"/>
</dbReference>
<evidence type="ECO:0000313" key="3">
    <source>
        <dbReference type="EMBL" id="GFZ26469.1"/>
    </source>
</evidence>
<feature type="domain" description="Xaa-Pro dipeptidyl-peptidase C-terminal" evidence="2">
    <location>
        <begin position="335"/>
        <end position="620"/>
    </location>
</feature>
<evidence type="ECO:0000259" key="2">
    <source>
        <dbReference type="SMART" id="SM00939"/>
    </source>
</evidence>
<dbReference type="InterPro" id="IPR013736">
    <property type="entry name" value="Xaa-Pro_dipept_C"/>
</dbReference>
<organism evidence="3 4">
    <name type="scientific">Lactobacillus corticis</name>
    <dbReference type="NCBI Taxonomy" id="2201249"/>
    <lineage>
        <taxon>Bacteria</taxon>
        <taxon>Bacillati</taxon>
        <taxon>Bacillota</taxon>
        <taxon>Bacilli</taxon>
        <taxon>Lactobacillales</taxon>
        <taxon>Lactobacillaceae</taxon>
        <taxon>Lactobacillus</taxon>
    </lineage>
</organism>
<dbReference type="Proteomes" id="UP000677218">
    <property type="component" value="Unassembled WGS sequence"/>
</dbReference>
<dbReference type="Gene3D" id="1.10.3020.20">
    <property type="match status" value="1"/>
</dbReference>
<evidence type="ECO:0000256" key="1">
    <source>
        <dbReference type="ARBA" id="ARBA00022801"/>
    </source>
</evidence>
<dbReference type="GO" id="GO:0008239">
    <property type="term" value="F:dipeptidyl-peptidase activity"/>
    <property type="evidence" value="ECO:0007669"/>
    <property type="project" value="InterPro"/>
</dbReference>
<keyword evidence="4" id="KW-1185">Reference proteome</keyword>
<dbReference type="InterPro" id="IPR000383">
    <property type="entry name" value="Xaa-Pro-like_dom"/>
</dbReference>
<comment type="caution">
    <text evidence="3">The sequence shown here is derived from an EMBL/GenBank/DDBJ whole genome shotgun (WGS) entry which is preliminary data.</text>
</comment>
<dbReference type="SUPFAM" id="SSF49785">
    <property type="entry name" value="Galactose-binding domain-like"/>
    <property type="match status" value="1"/>
</dbReference>
<sequence>MTEEKTQRRGILHDANGKEISVPLRNVLPTTAKRVRYPGFKPGTELLKKGTVRMPGYAPLPVDIVFERDVPIKLSNGNTIYTDVFRPNDDKEHPAIMTMSPYGKEIGGQWLDDVKFRAGVKKNQTTGLHKFEGADPGYWVQYGYAIVNPDLQGANKSEGFIHFFGNDYGREGAEIIEWIADQKWSNQAVGMSGNSWLAISQWFVAAQHPKHLKAIAPWEGLNNAMNEVGTHGGVPTAEFVEILTDTFASDTDGVEDDIAAMQEHPLMDDYWKDKIVPLEEIDTPAYIVASYTNFIHTYGTFEGWRRISSKDKWLRVHDIQEWPDYYTKENEDDLRKFFDYYLKGETDNGWQDTPKVRLSVLNPGGKNIINREENEFPLARTKYTRLYLNDENRKLQLEPVAKENVLTYNSDDPKKRSVTFKYRFPEKTEITGYIKLRLWVSALDADDMDLHVTMSKLNPLGFKYPSVSGMEPVANGYMRVSMRELDEENSTEWNPKQTLEKSEKLQPGEIVPIDISIWPMGMIFGKGDMLELKVEAHKIGSMKDAPFASMFGSAKLEVPALDENYTYDPKTEHPKMVELGGDSEEVSSDGEYNIEHRMPKDVNKGRHAIYAGGKYDSYLLVPVIPPKD</sequence>
<dbReference type="EMBL" id="BMAY01000002">
    <property type="protein sequence ID" value="GFZ26469.1"/>
    <property type="molecule type" value="Genomic_DNA"/>
</dbReference>
<dbReference type="RefSeq" id="WP_212780172.1">
    <property type="nucleotide sequence ID" value="NZ_BMAY01000002.1"/>
</dbReference>
<protein>
    <submittedName>
        <fullName evidence="3">Acyl esterase</fullName>
    </submittedName>
</protein>
<dbReference type="AlphaFoldDB" id="A0A916QGB3"/>
<dbReference type="InterPro" id="IPR008979">
    <property type="entry name" value="Galactose-bd-like_sf"/>
</dbReference>
<gene>
    <name evidence="3" type="ORF">LCB40_03490</name>
</gene>
<dbReference type="Gene3D" id="2.60.120.260">
    <property type="entry name" value="Galactose-binding domain-like"/>
    <property type="match status" value="1"/>
</dbReference>
<dbReference type="InterPro" id="IPR005674">
    <property type="entry name" value="CocE/Ser_esterase"/>
</dbReference>
<dbReference type="NCBIfam" id="TIGR00976">
    <property type="entry name" value="CocE_NonD"/>
    <property type="match status" value="1"/>
</dbReference>